<keyword evidence="3" id="KW-1185">Reference proteome</keyword>
<reference evidence="2 3" key="1">
    <citation type="submission" date="2019-03" db="EMBL/GenBank/DDBJ databases">
        <title>Genomic Encyclopedia of Type Strains, Phase III (KMG-III): the genomes of soil and plant-associated and newly described type strains.</title>
        <authorList>
            <person name="Whitman W."/>
        </authorList>
    </citation>
    <scope>NUCLEOTIDE SEQUENCE [LARGE SCALE GENOMIC DNA]</scope>
    <source>
        <strain evidence="2 3">CECT 7378</strain>
    </source>
</reference>
<keyword evidence="1" id="KW-0812">Transmembrane</keyword>
<organism evidence="2 3">
    <name type="scientific">Marinomonas balearica</name>
    <dbReference type="NCBI Taxonomy" id="491947"/>
    <lineage>
        <taxon>Bacteria</taxon>
        <taxon>Pseudomonadati</taxon>
        <taxon>Pseudomonadota</taxon>
        <taxon>Gammaproteobacteria</taxon>
        <taxon>Oceanospirillales</taxon>
        <taxon>Oceanospirillaceae</taxon>
        <taxon>Marinomonas</taxon>
    </lineage>
</organism>
<protein>
    <submittedName>
        <fullName evidence="2">Uncharacterized protein</fullName>
    </submittedName>
</protein>
<gene>
    <name evidence="2" type="ORF">DFP79_1763</name>
</gene>
<evidence type="ECO:0000313" key="3">
    <source>
        <dbReference type="Proteomes" id="UP000294656"/>
    </source>
</evidence>
<name>A0A4R6MBR4_9GAMM</name>
<keyword evidence="1" id="KW-1133">Transmembrane helix</keyword>
<feature type="transmembrane region" description="Helical" evidence="1">
    <location>
        <begin position="7"/>
        <end position="24"/>
    </location>
</feature>
<proteinExistence type="predicted"/>
<keyword evidence="1" id="KW-0472">Membrane</keyword>
<dbReference type="AlphaFoldDB" id="A0A4R6MBR4"/>
<accession>A0A4R6MBR4</accession>
<dbReference type="Proteomes" id="UP000294656">
    <property type="component" value="Unassembled WGS sequence"/>
</dbReference>
<comment type="caution">
    <text evidence="2">The sequence shown here is derived from an EMBL/GenBank/DDBJ whole genome shotgun (WGS) entry which is preliminary data.</text>
</comment>
<dbReference type="EMBL" id="SNXC01000011">
    <property type="protein sequence ID" value="TDO98130.1"/>
    <property type="molecule type" value="Genomic_DNA"/>
</dbReference>
<evidence type="ECO:0000313" key="2">
    <source>
        <dbReference type="EMBL" id="TDO98130.1"/>
    </source>
</evidence>
<sequence length="66" mass="7506">MCLFFKYCAPIVHLLCIPFVLFFTKSTDNMSKGLCRHEEKGDVPVTVRDRGTMEQIVIPAPSFLLT</sequence>
<evidence type="ECO:0000256" key="1">
    <source>
        <dbReference type="SAM" id="Phobius"/>
    </source>
</evidence>